<accession>A0A9N9GPU2</accession>
<reference evidence="1" key="1">
    <citation type="submission" date="2021-06" db="EMBL/GenBank/DDBJ databases">
        <authorList>
            <person name="Kallberg Y."/>
            <person name="Tangrot J."/>
            <person name="Rosling A."/>
        </authorList>
    </citation>
    <scope>NUCLEOTIDE SEQUENCE</scope>
    <source>
        <strain evidence="1">MA453B</strain>
    </source>
</reference>
<evidence type="ECO:0000313" key="1">
    <source>
        <dbReference type="EMBL" id="CAG8617429.1"/>
    </source>
</evidence>
<sequence>AKLLDMEQKAANMKTAKDGLSLETQETIEEVENNIIQGSTFEEELDSDNESYKDTNKEEIEFDTNFNSEDWEQFQSLTNSVSNM</sequence>
<name>A0A9N9GPU2_9GLOM</name>
<organism evidence="1 2">
    <name type="scientific">Dentiscutata erythropus</name>
    <dbReference type="NCBI Taxonomy" id="1348616"/>
    <lineage>
        <taxon>Eukaryota</taxon>
        <taxon>Fungi</taxon>
        <taxon>Fungi incertae sedis</taxon>
        <taxon>Mucoromycota</taxon>
        <taxon>Glomeromycotina</taxon>
        <taxon>Glomeromycetes</taxon>
        <taxon>Diversisporales</taxon>
        <taxon>Gigasporaceae</taxon>
        <taxon>Dentiscutata</taxon>
    </lineage>
</organism>
<keyword evidence="2" id="KW-1185">Reference proteome</keyword>
<dbReference type="Proteomes" id="UP000789405">
    <property type="component" value="Unassembled WGS sequence"/>
</dbReference>
<evidence type="ECO:0000313" key="2">
    <source>
        <dbReference type="Proteomes" id="UP000789405"/>
    </source>
</evidence>
<protein>
    <submittedName>
        <fullName evidence="1">23114_t:CDS:1</fullName>
    </submittedName>
</protein>
<proteinExistence type="predicted"/>
<dbReference type="AlphaFoldDB" id="A0A9N9GPU2"/>
<dbReference type="EMBL" id="CAJVPY010004375">
    <property type="protein sequence ID" value="CAG8617429.1"/>
    <property type="molecule type" value="Genomic_DNA"/>
</dbReference>
<comment type="caution">
    <text evidence="1">The sequence shown here is derived from an EMBL/GenBank/DDBJ whole genome shotgun (WGS) entry which is preliminary data.</text>
</comment>
<gene>
    <name evidence="1" type="ORF">DERYTH_LOCUS8460</name>
</gene>
<feature type="non-terminal residue" evidence="1">
    <location>
        <position position="84"/>
    </location>
</feature>